<dbReference type="Proteomes" id="UP000027997">
    <property type="component" value="Unassembled WGS sequence"/>
</dbReference>
<dbReference type="SUPFAM" id="SSF160246">
    <property type="entry name" value="EspE N-terminal domain-like"/>
    <property type="match status" value="1"/>
</dbReference>
<sequence length="221" mass="25094">MSLLKKSFNKTIIQLADSESNARAHDGFLAMEEQKRTEAYHKSRLGQILIKKGYISPQQLDEAVLSQEANSKLLGEYLIEHRIISRWQLRRALSSQIQLRLSASLAMILLKPVDNFLSGKQSKKPLDSTLENLITPLLTHPSTRNKTPFEYAPDKISIEIKDNNLLKLRIHSSLGELNFDGLRLKIPESGSYQDLTLDDLDLSNARLFIRAIHDQHNTALP</sequence>
<evidence type="ECO:0000313" key="2">
    <source>
        <dbReference type="Proteomes" id="UP000027997"/>
    </source>
</evidence>
<dbReference type="AlphaFoldDB" id="A0A081K867"/>
<accession>A0A081K867</accession>
<organism evidence="1 2">
    <name type="scientific">Endozoicomonas elysicola</name>
    <dbReference type="NCBI Taxonomy" id="305900"/>
    <lineage>
        <taxon>Bacteria</taxon>
        <taxon>Pseudomonadati</taxon>
        <taxon>Pseudomonadota</taxon>
        <taxon>Gammaproteobacteria</taxon>
        <taxon>Oceanospirillales</taxon>
        <taxon>Endozoicomonadaceae</taxon>
        <taxon>Endozoicomonas</taxon>
    </lineage>
</organism>
<comment type="caution">
    <text evidence="1">The sequence shown here is derived from an EMBL/GenBank/DDBJ whole genome shotgun (WGS) entry which is preliminary data.</text>
</comment>
<dbReference type="RefSeq" id="WP_020581096.1">
    <property type="nucleotide sequence ID" value="NZ_JOJP01000001.1"/>
</dbReference>
<keyword evidence="2" id="KW-1185">Reference proteome</keyword>
<dbReference type="EMBL" id="JOJP01000001">
    <property type="protein sequence ID" value="KEI70343.1"/>
    <property type="molecule type" value="Genomic_DNA"/>
</dbReference>
<reference evidence="1 2" key="1">
    <citation type="submission" date="2014-06" db="EMBL/GenBank/DDBJ databases">
        <title>Whole Genome Sequences of Three Symbiotic Endozoicomonas Bacteria.</title>
        <authorList>
            <person name="Neave M.J."/>
            <person name="Apprill A."/>
            <person name="Voolstra C.R."/>
        </authorList>
    </citation>
    <scope>NUCLEOTIDE SEQUENCE [LARGE SCALE GENOMIC DNA]</scope>
    <source>
        <strain evidence="1 2">DSM 22380</strain>
    </source>
</reference>
<name>A0A081K867_9GAMM</name>
<dbReference type="InterPro" id="IPR037257">
    <property type="entry name" value="T2SS_E_N_sf"/>
</dbReference>
<protein>
    <recommendedName>
        <fullName evidence="3">Type II secretion system protein GspE N-terminal domain-containing protein</fullName>
    </recommendedName>
</protein>
<dbReference type="eggNOG" id="ENOG5032T2X">
    <property type="taxonomic scope" value="Bacteria"/>
</dbReference>
<proteinExistence type="predicted"/>
<dbReference type="STRING" id="305900.GV64_06025"/>
<evidence type="ECO:0000313" key="1">
    <source>
        <dbReference type="EMBL" id="KEI70343.1"/>
    </source>
</evidence>
<gene>
    <name evidence="1" type="ORF">GV64_06025</name>
</gene>
<evidence type="ECO:0008006" key="3">
    <source>
        <dbReference type="Google" id="ProtNLM"/>
    </source>
</evidence>